<dbReference type="HOGENOM" id="CLU_056716_0_0_10"/>
<dbReference type="AlphaFoldDB" id="B7BGJ4"/>
<proteinExistence type="predicted"/>
<keyword evidence="1" id="KW-0732">Signal</keyword>
<name>B7BGJ4_9BACT</name>
<protein>
    <recommendedName>
        <fullName evidence="4">Major fimbrial subunit protein N-terminal domain-containing protein</fullName>
    </recommendedName>
</protein>
<evidence type="ECO:0000313" key="2">
    <source>
        <dbReference type="EMBL" id="EEC94470.1"/>
    </source>
</evidence>
<organism evidence="2 3">
    <name type="scientific">Parabacteroides johnsonii DSM 18315</name>
    <dbReference type="NCBI Taxonomy" id="537006"/>
    <lineage>
        <taxon>Bacteria</taxon>
        <taxon>Pseudomonadati</taxon>
        <taxon>Bacteroidota</taxon>
        <taxon>Bacteroidia</taxon>
        <taxon>Bacteroidales</taxon>
        <taxon>Tannerellaceae</taxon>
        <taxon>Parabacteroides</taxon>
    </lineage>
</organism>
<evidence type="ECO:0000256" key="1">
    <source>
        <dbReference type="SAM" id="SignalP"/>
    </source>
</evidence>
<dbReference type="EMBL" id="ABYH01000413">
    <property type="protein sequence ID" value="EEC94470.1"/>
    <property type="molecule type" value="Genomic_DNA"/>
</dbReference>
<dbReference type="RefSeq" id="WP_008152895.1">
    <property type="nucleotide sequence ID" value="NZ_CP102285.1"/>
</dbReference>
<sequence>MKIKNIFFAAILVLAGFSCSMEDDAIMNDVEKGIEEATEAYTVLDFGVAFKEMATKATVVGPGVDLEASEAERHMSDVSIFLYEEGKLIEILKADKQDATLAAEGASETTTNPLADLKFVTKYKAGRTLAAHVVVNAGDLLDDITFGTSVDQLNKTVSGCLSATELIKYGIKEIVFGTDVTKHYVSPSDAELNPNTILVTVSQIAARLDFSEFSVTLDGFVTTPVVTFEEAKFVNLQQDGKIVEGYAGSKVADGVSLDRSTSGNQEGAIVWTGMGTAYGYANLYEADSQTNTALYVKFTVDGRTFDKTYPINPDNINKEVKHDGIKGGYLYDIKVHWTITPKWGDSTIEFYTKDWVYNIIPEVVL</sequence>
<feature type="signal peptide" evidence="1">
    <location>
        <begin position="1"/>
        <end position="20"/>
    </location>
</feature>
<accession>B7BGJ4</accession>
<feature type="chain" id="PRO_5002854146" description="Major fimbrial subunit protein N-terminal domain-containing protein" evidence="1">
    <location>
        <begin position="21"/>
        <end position="365"/>
    </location>
</feature>
<dbReference type="Proteomes" id="UP000005510">
    <property type="component" value="Unassembled WGS sequence"/>
</dbReference>
<evidence type="ECO:0000313" key="3">
    <source>
        <dbReference type="Proteomes" id="UP000005510"/>
    </source>
</evidence>
<reference evidence="2 3" key="2">
    <citation type="submission" date="2008-10" db="EMBL/GenBank/DDBJ databases">
        <authorList>
            <person name="Fulton L."/>
            <person name="Clifton S."/>
            <person name="Fulton B."/>
            <person name="Xu J."/>
            <person name="Minx P."/>
            <person name="Pepin K.H."/>
            <person name="Johnson M."/>
            <person name="Bhonagiri V."/>
            <person name="Nash W.E."/>
            <person name="Mardis E.R."/>
            <person name="Wilson R.K."/>
        </authorList>
    </citation>
    <scope>NUCLEOTIDE SEQUENCE [LARGE SCALE GENOMIC DNA]</scope>
    <source>
        <strain evidence="2 3">DSM 18315</strain>
    </source>
</reference>
<dbReference type="PROSITE" id="PS51257">
    <property type="entry name" value="PROKAR_LIPOPROTEIN"/>
    <property type="match status" value="1"/>
</dbReference>
<reference evidence="2 3" key="1">
    <citation type="submission" date="2008-10" db="EMBL/GenBank/DDBJ databases">
        <title>Draft genome sequence of Parabacteroides johnsonii (DSM 18315).</title>
        <authorList>
            <person name="Sudarsanam P."/>
            <person name="Ley R."/>
            <person name="Guruge J."/>
            <person name="Turnbaugh P.J."/>
            <person name="Mahowald M."/>
            <person name="Liep D."/>
            <person name="Gordon J."/>
        </authorList>
    </citation>
    <scope>NUCLEOTIDE SEQUENCE [LARGE SCALE GENOMIC DNA]</scope>
    <source>
        <strain evidence="2 3">DSM 18315</strain>
    </source>
</reference>
<evidence type="ECO:0008006" key="4">
    <source>
        <dbReference type="Google" id="ProtNLM"/>
    </source>
</evidence>
<dbReference type="GeneID" id="93410154"/>
<comment type="caution">
    <text evidence="2">The sequence shown here is derived from an EMBL/GenBank/DDBJ whole genome shotgun (WGS) entry which is preliminary data.</text>
</comment>
<gene>
    <name evidence="2" type="ORF">PRABACTJOHN_04192</name>
</gene>